<gene>
    <name evidence="6" type="ORF">ADUPG1_010779</name>
</gene>
<dbReference type="SMART" id="SM00249">
    <property type="entry name" value="PHD"/>
    <property type="match status" value="1"/>
</dbReference>
<feature type="region of interest" description="Disordered" evidence="4">
    <location>
        <begin position="349"/>
        <end position="385"/>
    </location>
</feature>
<dbReference type="InterPro" id="IPR011011">
    <property type="entry name" value="Znf_FYVE_PHD"/>
</dbReference>
<evidence type="ECO:0000256" key="2">
    <source>
        <dbReference type="ARBA" id="ARBA00022771"/>
    </source>
</evidence>
<dbReference type="InterPro" id="IPR001965">
    <property type="entry name" value="Znf_PHD"/>
</dbReference>
<dbReference type="SUPFAM" id="SSF57903">
    <property type="entry name" value="FYVE/PHD zinc finger"/>
    <property type="match status" value="1"/>
</dbReference>
<evidence type="ECO:0000256" key="3">
    <source>
        <dbReference type="ARBA" id="ARBA00022833"/>
    </source>
</evidence>
<proteinExistence type="predicted"/>
<feature type="region of interest" description="Disordered" evidence="4">
    <location>
        <begin position="464"/>
        <end position="520"/>
    </location>
</feature>
<dbReference type="CDD" id="cd15517">
    <property type="entry name" value="PHD_TCF19_like"/>
    <property type="match status" value="1"/>
</dbReference>
<dbReference type="Gene3D" id="3.30.40.10">
    <property type="entry name" value="Zinc/RING finger domain, C3HC4 (zinc finger)"/>
    <property type="match status" value="1"/>
</dbReference>
<sequence length="520" mass="58336">MQTIFSKISQSSRTKLRVAICLALWHSKGRSTILNISRTLLEKLSSALSKGFEVKLLPEIKELSQLSGKEMSYIVEHLIFRFEMLEVAISMDELHRSASPAHTSQFISQIKSKSASASAEPRILHSSVDSVHKCVYKSMISNPPILGKHETVIVFSRKSLLFEPLYPPCVYRSSSYKLANQFTDSVISTRNGKIFTMSSKSEKLHERYIKERDDLLESQVCPNCGASTDISAWIYCDSCHAWIHQMCEGIAASSTFASSALISGIGSKEIVKQQKEAEEFLKSGYLGEGVEYYCNVCRAERGLPHLGVIERCLLLPENNSILHLQQQKEEQTRIMFDHLHGDEEETRKLMGESVGEEDIEGSEVKKDGEEEKIVKDEEKDEEISPKKTEIEPFDYEEETRKLMGESVGEEDIEGSEVKKDGEEEKIVKDEEKDEEISPKKTEIEPFDCINEIGPVHIDDVREISALPSVANEHTESNPAENDDKCDLKASSPGHLDEMSGKRGPGEQSALKSPEKRATGL</sequence>
<dbReference type="EMBL" id="BQXS01011699">
    <property type="protein sequence ID" value="GKT15753.1"/>
    <property type="molecule type" value="Genomic_DNA"/>
</dbReference>
<evidence type="ECO:0000256" key="4">
    <source>
        <dbReference type="SAM" id="MobiDB-lite"/>
    </source>
</evidence>
<evidence type="ECO:0000256" key="1">
    <source>
        <dbReference type="ARBA" id="ARBA00022723"/>
    </source>
</evidence>
<feature type="region of interest" description="Disordered" evidence="4">
    <location>
        <begin position="405"/>
        <end position="444"/>
    </location>
</feature>
<name>A0ABQ5JST2_9EUKA</name>
<feature type="domain" description="Zinc finger PHD-type" evidence="5">
    <location>
        <begin position="220"/>
        <end position="298"/>
    </location>
</feature>
<dbReference type="InterPro" id="IPR013083">
    <property type="entry name" value="Znf_RING/FYVE/PHD"/>
</dbReference>
<comment type="caution">
    <text evidence="6">The sequence shown here is derived from an EMBL/GenBank/DDBJ whole genome shotgun (WGS) entry which is preliminary data.</text>
</comment>
<accession>A0ABQ5JST2</accession>
<feature type="compositionally biased region" description="Basic and acidic residues" evidence="4">
    <location>
        <begin position="362"/>
        <end position="385"/>
    </location>
</feature>
<keyword evidence="7" id="KW-1185">Reference proteome</keyword>
<feature type="compositionally biased region" description="Basic and acidic residues" evidence="4">
    <location>
        <begin position="494"/>
        <end position="504"/>
    </location>
</feature>
<keyword evidence="2" id="KW-0863">Zinc-finger</keyword>
<evidence type="ECO:0000259" key="5">
    <source>
        <dbReference type="SMART" id="SM00249"/>
    </source>
</evidence>
<feature type="compositionally biased region" description="Basic and acidic residues" evidence="4">
    <location>
        <begin position="415"/>
        <end position="443"/>
    </location>
</feature>
<evidence type="ECO:0000313" key="6">
    <source>
        <dbReference type="EMBL" id="GKT15753.1"/>
    </source>
</evidence>
<evidence type="ECO:0000313" key="7">
    <source>
        <dbReference type="Proteomes" id="UP001057375"/>
    </source>
</evidence>
<reference evidence="6" key="1">
    <citation type="submission" date="2022-03" db="EMBL/GenBank/DDBJ databases">
        <title>Draft genome sequence of Aduncisulcus paluster, a free-living microaerophilic Fornicata.</title>
        <authorList>
            <person name="Yuyama I."/>
            <person name="Kume K."/>
            <person name="Tamura T."/>
            <person name="Inagaki Y."/>
            <person name="Hashimoto T."/>
        </authorList>
    </citation>
    <scope>NUCLEOTIDE SEQUENCE</scope>
    <source>
        <strain evidence="6">NY0171</strain>
    </source>
</reference>
<keyword evidence="1" id="KW-0479">Metal-binding</keyword>
<protein>
    <recommendedName>
        <fullName evidence="5">Zinc finger PHD-type domain-containing protein</fullName>
    </recommendedName>
</protein>
<organism evidence="6 7">
    <name type="scientific">Aduncisulcus paluster</name>
    <dbReference type="NCBI Taxonomy" id="2918883"/>
    <lineage>
        <taxon>Eukaryota</taxon>
        <taxon>Metamonada</taxon>
        <taxon>Carpediemonas-like organisms</taxon>
        <taxon>Aduncisulcus</taxon>
    </lineage>
</organism>
<dbReference type="Proteomes" id="UP001057375">
    <property type="component" value="Unassembled WGS sequence"/>
</dbReference>
<keyword evidence="3" id="KW-0862">Zinc</keyword>